<proteinExistence type="predicted"/>
<sequence length="31" mass="3488">GLVYDLPFLAAILQLIKTMERVFGMENGQGY</sequence>
<name>A0A0F8YQQ9_9ZZZZ</name>
<dbReference type="EMBL" id="LAZR01052081">
    <property type="protein sequence ID" value="KKK83742.1"/>
    <property type="molecule type" value="Genomic_DNA"/>
</dbReference>
<protein>
    <submittedName>
        <fullName evidence="1">Uncharacterized protein</fullName>
    </submittedName>
</protein>
<reference evidence="1" key="1">
    <citation type="journal article" date="2015" name="Nature">
        <title>Complex archaea that bridge the gap between prokaryotes and eukaryotes.</title>
        <authorList>
            <person name="Spang A."/>
            <person name="Saw J.H."/>
            <person name="Jorgensen S.L."/>
            <person name="Zaremba-Niedzwiedzka K."/>
            <person name="Martijn J."/>
            <person name="Lind A.E."/>
            <person name="van Eijk R."/>
            <person name="Schleper C."/>
            <person name="Guy L."/>
            <person name="Ettema T.J."/>
        </authorList>
    </citation>
    <scope>NUCLEOTIDE SEQUENCE</scope>
</reference>
<evidence type="ECO:0000313" key="1">
    <source>
        <dbReference type="EMBL" id="KKK83742.1"/>
    </source>
</evidence>
<accession>A0A0F8YQQ9</accession>
<organism evidence="1">
    <name type="scientific">marine sediment metagenome</name>
    <dbReference type="NCBI Taxonomy" id="412755"/>
    <lineage>
        <taxon>unclassified sequences</taxon>
        <taxon>metagenomes</taxon>
        <taxon>ecological metagenomes</taxon>
    </lineage>
</organism>
<gene>
    <name evidence="1" type="ORF">LCGC14_2790320</name>
</gene>
<feature type="non-terminal residue" evidence="1">
    <location>
        <position position="1"/>
    </location>
</feature>
<dbReference type="AlphaFoldDB" id="A0A0F8YQQ9"/>
<comment type="caution">
    <text evidence="1">The sequence shown here is derived from an EMBL/GenBank/DDBJ whole genome shotgun (WGS) entry which is preliminary data.</text>
</comment>